<dbReference type="Pfam" id="PF01244">
    <property type="entry name" value="Peptidase_M19"/>
    <property type="match status" value="1"/>
</dbReference>
<dbReference type="PANTHER" id="PTHR10443:SF12">
    <property type="entry name" value="DIPEPTIDASE"/>
    <property type="match status" value="1"/>
</dbReference>
<dbReference type="PANTHER" id="PTHR10443">
    <property type="entry name" value="MICROSOMAL DIPEPTIDASE"/>
    <property type="match status" value="1"/>
</dbReference>
<protein>
    <submittedName>
        <fullName evidence="1">Dipeptidase</fullName>
    </submittedName>
</protein>
<dbReference type="Gene3D" id="3.20.20.140">
    <property type="entry name" value="Metal-dependent hydrolases"/>
    <property type="match status" value="1"/>
</dbReference>
<dbReference type="Proteomes" id="UP001250656">
    <property type="component" value="Unassembled WGS sequence"/>
</dbReference>
<evidence type="ECO:0000313" key="2">
    <source>
        <dbReference type="Proteomes" id="UP001250656"/>
    </source>
</evidence>
<reference evidence="1 2" key="1">
    <citation type="submission" date="2023-09" db="EMBL/GenBank/DDBJ databases">
        <title>Novel taxa isolated from Blanes Bay.</title>
        <authorList>
            <person name="Rey-Velasco X."/>
            <person name="Lucena T."/>
        </authorList>
    </citation>
    <scope>NUCLEOTIDE SEQUENCE [LARGE SCALE GENOMIC DNA]</scope>
    <source>
        <strain evidence="1 2">S334</strain>
    </source>
</reference>
<dbReference type="EMBL" id="JAVTTP010000002">
    <property type="protein sequence ID" value="MDT7830593.1"/>
    <property type="molecule type" value="Genomic_DNA"/>
</dbReference>
<dbReference type="InterPro" id="IPR032466">
    <property type="entry name" value="Metal_Hydrolase"/>
</dbReference>
<dbReference type="CDD" id="cd01301">
    <property type="entry name" value="rDP_like"/>
    <property type="match status" value="1"/>
</dbReference>
<dbReference type="PROSITE" id="PS51365">
    <property type="entry name" value="RENAL_DIPEPTIDASE_2"/>
    <property type="match status" value="1"/>
</dbReference>
<accession>A0ABU3LB11</accession>
<comment type="caution">
    <text evidence="1">The sequence shown here is derived from an EMBL/GenBank/DDBJ whole genome shotgun (WGS) entry which is preliminary data.</text>
</comment>
<dbReference type="RefSeq" id="WP_314017037.1">
    <property type="nucleotide sequence ID" value="NZ_JAVTTP010000002.1"/>
</dbReference>
<sequence length="432" mass="48185">MKHFICLFGIIALFSCRETEKNTEESLDAKAERIHEQTITIDTHDDINVKNFTDSANYTQRLETQINLPKMEEGGLDVSWLIVYTGQNTLTAEGYAKAEENAMAKFEAIHRLVDEIAPDRIELALTSEDVRRIVADGKKVAMIGVENAYPIGEDMSNFEKYYDLGARYISLSHNGHSQFSDSNTGEEDDAWLHNGLSELGKKAVKEMNRLGIMIDVSHPSKESMLQTIELTEAPIIASHSSARALCDHSRNLDDEQLQLIKKNGGVVQTVAFSSYLNTEKDSLRRAYVDSASQKIADSLDIPWYKRSDFGRLTEQEKEDFIENYPTVVKMAEERAVNDPDAPPAVDISDLMDHIDYMVDLIGIDHVGISSDFDGGGGIEGWSDASETFNVTLALVERGYSEEEIAKLWGGNLLRVLDEVQAVASGQQEMADM</sequence>
<name>A0ABU3LB11_9FLAO</name>
<dbReference type="SUPFAM" id="SSF51556">
    <property type="entry name" value="Metallo-dependent hydrolases"/>
    <property type="match status" value="1"/>
</dbReference>
<dbReference type="InterPro" id="IPR008257">
    <property type="entry name" value="Pept_M19"/>
</dbReference>
<dbReference type="PROSITE" id="PS51257">
    <property type="entry name" value="PROKAR_LIPOPROTEIN"/>
    <property type="match status" value="1"/>
</dbReference>
<proteinExistence type="predicted"/>
<gene>
    <name evidence="1" type="ORF">RQM65_18130</name>
</gene>
<organism evidence="1 2">
    <name type="scientific">Pricia mediterranea</name>
    <dbReference type="NCBI Taxonomy" id="3076079"/>
    <lineage>
        <taxon>Bacteria</taxon>
        <taxon>Pseudomonadati</taxon>
        <taxon>Bacteroidota</taxon>
        <taxon>Flavobacteriia</taxon>
        <taxon>Flavobacteriales</taxon>
        <taxon>Flavobacteriaceae</taxon>
        <taxon>Pricia</taxon>
    </lineage>
</organism>
<evidence type="ECO:0000313" key="1">
    <source>
        <dbReference type="EMBL" id="MDT7830593.1"/>
    </source>
</evidence>
<keyword evidence="2" id="KW-1185">Reference proteome</keyword>
<dbReference type="Gene3D" id="1.10.287.650">
    <property type="entry name" value="L27 domain"/>
    <property type="match status" value="1"/>
</dbReference>